<feature type="binding site" evidence="8">
    <location>
        <position position="163"/>
    </location>
    <ligand>
        <name>substrate</name>
    </ligand>
</feature>
<evidence type="ECO:0000259" key="9">
    <source>
        <dbReference type="PROSITE" id="PS50106"/>
    </source>
</evidence>
<dbReference type="InterPro" id="IPR036034">
    <property type="entry name" value="PDZ_sf"/>
</dbReference>
<dbReference type="Pfam" id="PF13180">
    <property type="entry name" value="PDZ_2"/>
    <property type="match status" value="2"/>
</dbReference>
<feature type="active site" description="Charge relay system" evidence="7">
    <location>
        <position position="130"/>
    </location>
</feature>
<comment type="similarity">
    <text evidence="1">Belongs to the peptidase S1C family.</text>
</comment>
<dbReference type="GO" id="GO:0006508">
    <property type="term" value="P:proteolysis"/>
    <property type="evidence" value="ECO:0007669"/>
    <property type="project" value="UniProtKB-KW"/>
</dbReference>
<dbReference type="InterPro" id="IPR001940">
    <property type="entry name" value="Peptidase_S1C"/>
</dbReference>
<evidence type="ECO:0000256" key="4">
    <source>
        <dbReference type="ARBA" id="ARBA00022737"/>
    </source>
</evidence>
<dbReference type="Proteomes" id="UP000630660">
    <property type="component" value="Unassembled WGS sequence"/>
</dbReference>
<evidence type="ECO:0000256" key="1">
    <source>
        <dbReference type="ARBA" id="ARBA00010541"/>
    </source>
</evidence>
<keyword evidence="2" id="KW-0645">Protease</keyword>
<dbReference type="GO" id="GO:0004252">
    <property type="term" value="F:serine-type endopeptidase activity"/>
    <property type="evidence" value="ECO:0007669"/>
    <property type="project" value="InterPro"/>
</dbReference>
<proteinExistence type="inferred from homology"/>
<dbReference type="NCBIfam" id="TIGR02037">
    <property type="entry name" value="degP_htrA_DO"/>
    <property type="match status" value="1"/>
</dbReference>
<evidence type="ECO:0000256" key="8">
    <source>
        <dbReference type="PIRSR" id="PIRSR611782-2"/>
    </source>
</evidence>
<dbReference type="Pfam" id="PF13365">
    <property type="entry name" value="Trypsin_2"/>
    <property type="match status" value="1"/>
</dbReference>
<dbReference type="Gene3D" id="2.40.10.120">
    <property type="match status" value="1"/>
</dbReference>
<keyword evidence="4" id="KW-0677">Repeat</keyword>
<dbReference type="SUPFAM" id="SSF50156">
    <property type="entry name" value="PDZ domain-like"/>
    <property type="match status" value="2"/>
</dbReference>
<dbReference type="InterPro" id="IPR001478">
    <property type="entry name" value="PDZ"/>
</dbReference>
<evidence type="ECO:0000256" key="7">
    <source>
        <dbReference type="PIRSR" id="PIRSR611782-1"/>
    </source>
</evidence>
<dbReference type="AlphaFoldDB" id="A0A9D5KAR3"/>
<evidence type="ECO:0000313" key="10">
    <source>
        <dbReference type="EMBL" id="MBD3365521.1"/>
    </source>
</evidence>
<organism evidence="10 11">
    <name type="scientific">candidate division WOR-3 bacterium</name>
    <dbReference type="NCBI Taxonomy" id="2052148"/>
    <lineage>
        <taxon>Bacteria</taxon>
        <taxon>Bacteria division WOR-3</taxon>
    </lineage>
</organism>
<dbReference type="PRINTS" id="PR00834">
    <property type="entry name" value="PROTEASES2C"/>
</dbReference>
<feature type="active site" description="Charge relay system" evidence="7">
    <location>
        <position position="163"/>
    </location>
</feature>
<keyword evidence="3" id="KW-0732">Signal</keyword>
<evidence type="ECO:0000256" key="2">
    <source>
        <dbReference type="ARBA" id="ARBA00022670"/>
    </source>
</evidence>
<feature type="binding site" evidence="8">
    <location>
        <position position="130"/>
    </location>
    <ligand>
        <name>substrate</name>
    </ligand>
</feature>
<reference evidence="10" key="1">
    <citation type="submission" date="2019-11" db="EMBL/GenBank/DDBJ databases">
        <title>Microbial mats filling the niche in hypersaline microbial mats.</title>
        <authorList>
            <person name="Wong H.L."/>
            <person name="Macleod F.I."/>
            <person name="White R.A. III"/>
            <person name="Burns B.P."/>
        </authorList>
    </citation>
    <scope>NUCLEOTIDE SEQUENCE</scope>
    <source>
        <strain evidence="10">Bin_327</strain>
    </source>
</reference>
<dbReference type="Gene3D" id="2.30.42.10">
    <property type="match status" value="2"/>
</dbReference>
<evidence type="ECO:0000256" key="6">
    <source>
        <dbReference type="ARBA" id="ARBA00022825"/>
    </source>
</evidence>
<dbReference type="CDD" id="cd10839">
    <property type="entry name" value="cpPDZ1_DegP-like"/>
    <property type="match status" value="1"/>
</dbReference>
<dbReference type="InterPro" id="IPR009003">
    <property type="entry name" value="Peptidase_S1_PA"/>
</dbReference>
<dbReference type="EMBL" id="WJKJ01000328">
    <property type="protein sequence ID" value="MBD3365521.1"/>
    <property type="molecule type" value="Genomic_DNA"/>
</dbReference>
<dbReference type="SMART" id="SM00228">
    <property type="entry name" value="PDZ"/>
    <property type="match status" value="2"/>
</dbReference>
<name>A0A9D5KAR3_UNCW3</name>
<keyword evidence="6" id="KW-0720">Serine protease</keyword>
<evidence type="ECO:0000256" key="3">
    <source>
        <dbReference type="ARBA" id="ARBA00022729"/>
    </source>
</evidence>
<keyword evidence="5" id="KW-0378">Hydrolase</keyword>
<feature type="binding site" evidence="8">
    <location>
        <begin position="239"/>
        <end position="241"/>
    </location>
    <ligand>
        <name>substrate</name>
    </ligand>
</feature>
<dbReference type="FunFam" id="2.40.10.10:FF:000001">
    <property type="entry name" value="Periplasmic serine protease DegS"/>
    <property type="match status" value="1"/>
</dbReference>
<gene>
    <name evidence="10" type="ORF">GF359_09940</name>
</gene>
<dbReference type="PANTHER" id="PTHR43343">
    <property type="entry name" value="PEPTIDASE S12"/>
    <property type="match status" value="1"/>
</dbReference>
<feature type="domain" description="PDZ" evidence="9">
    <location>
        <begin position="301"/>
        <end position="353"/>
    </location>
</feature>
<feature type="active site" description="Charge relay system" evidence="7">
    <location>
        <position position="241"/>
    </location>
</feature>
<evidence type="ECO:0000256" key="5">
    <source>
        <dbReference type="ARBA" id="ARBA00022801"/>
    </source>
</evidence>
<dbReference type="PANTHER" id="PTHR43343:SF3">
    <property type="entry name" value="PROTEASE DO-LIKE 8, CHLOROPLASTIC"/>
    <property type="match status" value="1"/>
</dbReference>
<sequence length="499" mass="53712">MKHISAKWVGVAVGAAAIAAFVLGVLLKDVFAGMFTTAEADTTDVQVESLPVNPQMGESPFVAVADAVLPAVVNISTSRKIEVRATPFDDPFFRHFFGDMFPDSPREQTRHSLGSGVIFRSDGYILTNDHVVEGADDIRITLYGGQQFEGKDVKLIGRDPQTDLAVLKIQAKDPLPTAKLGDSDSIRVGDWAIAIGNPFGLEGSVTVGVISAKGRSNLPLASQQRYQNFIQTDAAINPGNSGGPLCNIKGEVIGLNSAITGSPSGTNIGIGFAVPVNMAKDVADQLIKKGKVERGYLGVYTQEITEDMRSTMGLKVEGGVLIADVLDDTPADNAGLRSGDVVLKINDAKVKDMENFRERIASFSPGSTVELGVWRAGDRKSIKVRLDEYPEEPFVASGQAPSRESEEPFGVNIRTLTTSERHSLRLSAGVLVEDVRSNSTAARAGIKPGDVILKLNDRMVTDAATFFFIVDQIEASDLDVVLIQIYREGRRFFVTLKVE</sequence>
<evidence type="ECO:0000313" key="11">
    <source>
        <dbReference type="Proteomes" id="UP000630660"/>
    </source>
</evidence>
<accession>A0A9D5KAR3</accession>
<feature type="domain" description="PDZ" evidence="9">
    <location>
        <begin position="403"/>
        <end position="488"/>
    </location>
</feature>
<dbReference type="InterPro" id="IPR051201">
    <property type="entry name" value="Chloro_Bact_Ser_Proteases"/>
</dbReference>
<dbReference type="SUPFAM" id="SSF50494">
    <property type="entry name" value="Trypsin-like serine proteases"/>
    <property type="match status" value="1"/>
</dbReference>
<dbReference type="PROSITE" id="PS50106">
    <property type="entry name" value="PDZ"/>
    <property type="match status" value="2"/>
</dbReference>
<dbReference type="InterPro" id="IPR011782">
    <property type="entry name" value="Pept_S1C_Do"/>
</dbReference>
<protein>
    <submittedName>
        <fullName evidence="10">Do family serine endopeptidase</fullName>
    </submittedName>
</protein>
<comment type="caution">
    <text evidence="10">The sequence shown here is derived from an EMBL/GenBank/DDBJ whole genome shotgun (WGS) entry which is preliminary data.</text>
</comment>